<organism evidence="3 4">
    <name type="scientific">Sphingomonas kyeonggiensis</name>
    <dbReference type="NCBI Taxonomy" id="1268553"/>
    <lineage>
        <taxon>Bacteria</taxon>
        <taxon>Pseudomonadati</taxon>
        <taxon>Pseudomonadota</taxon>
        <taxon>Alphaproteobacteria</taxon>
        <taxon>Sphingomonadales</taxon>
        <taxon>Sphingomonadaceae</taxon>
        <taxon>Sphingomonas</taxon>
    </lineage>
</organism>
<dbReference type="AlphaFoldDB" id="A0A7W7NQZ4"/>
<dbReference type="EMBL" id="JACHLN010000001">
    <property type="protein sequence ID" value="MBB4837272.1"/>
    <property type="molecule type" value="Genomic_DNA"/>
</dbReference>
<protein>
    <recommendedName>
        <fullName evidence="2">Gene product 88 domain-containing protein</fullName>
    </recommendedName>
</protein>
<gene>
    <name evidence="3" type="ORF">HNP52_000323</name>
</gene>
<dbReference type="RefSeq" id="WP_184161550.1">
    <property type="nucleotide sequence ID" value="NZ_JACHLN010000001.1"/>
</dbReference>
<feature type="region of interest" description="Disordered" evidence="1">
    <location>
        <begin position="1"/>
        <end position="26"/>
    </location>
</feature>
<reference evidence="3 4" key="1">
    <citation type="submission" date="2020-08" db="EMBL/GenBank/DDBJ databases">
        <title>Functional genomics of gut bacteria from endangered species of beetles.</title>
        <authorList>
            <person name="Carlos-Shanley C."/>
        </authorList>
    </citation>
    <scope>NUCLEOTIDE SEQUENCE [LARGE SCALE GENOMIC DNA]</scope>
    <source>
        <strain evidence="3 4">S00224</strain>
    </source>
</reference>
<dbReference type="Pfam" id="PF17338">
    <property type="entry name" value="GP88"/>
    <property type="match status" value="1"/>
</dbReference>
<evidence type="ECO:0000313" key="3">
    <source>
        <dbReference type="EMBL" id="MBB4837272.1"/>
    </source>
</evidence>
<accession>A0A7W7NQZ4</accession>
<dbReference type="InterPro" id="IPR020290">
    <property type="entry name" value="Gp88"/>
</dbReference>
<evidence type="ECO:0000313" key="4">
    <source>
        <dbReference type="Proteomes" id="UP000575241"/>
    </source>
</evidence>
<keyword evidence="4" id="KW-1185">Reference proteome</keyword>
<proteinExistence type="predicted"/>
<sequence length="273" mass="30206">MNAPATNLRIPQIAPAGPRKGYGHGGKQRRFESIEARGARARLADDHPAIVEGRTIMPKRVYQPGDLPRLLVLGKNSRKIGATVERGRWAGSPIFTLTLEERATCPRSCAEWNTCYGSNMNWARRIAHGPEFEAMLWAELEAKQGEHPAGFVVRLHVLGDFYSVGYAELWGEAMAAFPALRVFGYTAHPPASEIGRIVGRLNERHPDRFAYRFSGHDAATRGSVVIERGEDTPHTVCLAQRTLTDAAGNAKADCCATCALCWQSDRTIAFWRH</sequence>
<evidence type="ECO:0000256" key="1">
    <source>
        <dbReference type="SAM" id="MobiDB-lite"/>
    </source>
</evidence>
<name>A0A7W7NQZ4_9SPHN</name>
<dbReference type="Proteomes" id="UP000575241">
    <property type="component" value="Unassembled WGS sequence"/>
</dbReference>
<feature type="domain" description="Gene product 88" evidence="2">
    <location>
        <begin position="100"/>
        <end position="237"/>
    </location>
</feature>
<evidence type="ECO:0000259" key="2">
    <source>
        <dbReference type="Pfam" id="PF17338"/>
    </source>
</evidence>
<comment type="caution">
    <text evidence="3">The sequence shown here is derived from an EMBL/GenBank/DDBJ whole genome shotgun (WGS) entry which is preliminary data.</text>
</comment>